<reference evidence="4 5" key="1">
    <citation type="journal article" date="2015" name="Genome Announc.">
        <title>Complete Genome Sequence of the Type Strain Corynebacterium mustelae DSM 45274, Isolated from Various Tissues of a Male Ferret with Lethal Sepsis.</title>
        <authorList>
            <person name="Ruckert C."/>
            <person name="Eimer J."/>
            <person name="Winkler A."/>
            <person name="Tauch A."/>
        </authorList>
    </citation>
    <scope>NUCLEOTIDE SEQUENCE [LARGE SCALE GENOMIC DNA]</scope>
    <source>
        <strain evidence="4 5">DSM 45274</strain>
    </source>
</reference>
<feature type="domain" description="Htaa" evidence="3">
    <location>
        <begin position="39"/>
        <end position="220"/>
    </location>
</feature>
<feature type="chain" id="PRO_5002554420" evidence="2">
    <location>
        <begin position="32"/>
        <end position="279"/>
    </location>
</feature>
<dbReference type="EMBL" id="CP011542">
    <property type="protein sequence ID" value="AKK04956.1"/>
    <property type="molecule type" value="Genomic_DNA"/>
</dbReference>
<reference evidence="5" key="2">
    <citation type="submission" date="2015-05" db="EMBL/GenBank/DDBJ databases">
        <title>Complete genome sequence of Corynebacterium mustelae DSM 45274, isolated from various tissues of a male ferret with lethal sepsis.</title>
        <authorList>
            <person name="Ruckert C."/>
            <person name="Albersmeier A."/>
            <person name="Winkler A."/>
            <person name="Tauch A."/>
        </authorList>
    </citation>
    <scope>NUCLEOTIDE SEQUENCE [LARGE SCALE GENOMIC DNA]</scope>
    <source>
        <strain evidence="5">DSM 45274</strain>
    </source>
</reference>
<organism evidence="4 5">
    <name type="scientific">Corynebacterium mustelae</name>
    <dbReference type="NCBI Taxonomy" id="571915"/>
    <lineage>
        <taxon>Bacteria</taxon>
        <taxon>Bacillati</taxon>
        <taxon>Actinomycetota</taxon>
        <taxon>Actinomycetes</taxon>
        <taxon>Mycobacteriales</taxon>
        <taxon>Corynebacteriaceae</taxon>
        <taxon>Corynebacterium</taxon>
    </lineage>
</organism>
<dbReference type="InterPro" id="IPR007331">
    <property type="entry name" value="Htaa"/>
</dbReference>
<dbReference type="RefSeq" id="WP_047261269.1">
    <property type="nucleotide sequence ID" value="NZ_CP011542.1"/>
</dbReference>
<evidence type="ECO:0000256" key="1">
    <source>
        <dbReference type="SAM" id="Phobius"/>
    </source>
</evidence>
<accession>A0A0G3GUU5</accession>
<keyword evidence="1" id="KW-0472">Membrane</keyword>
<dbReference type="Proteomes" id="UP000035199">
    <property type="component" value="Chromosome"/>
</dbReference>
<keyword evidence="5" id="KW-1185">Reference proteome</keyword>
<feature type="signal peptide" evidence="2">
    <location>
        <begin position="1"/>
        <end position="31"/>
    </location>
</feature>
<name>A0A0G3GUU5_9CORY</name>
<proteinExistence type="predicted"/>
<keyword evidence="1" id="KW-1133">Transmembrane helix</keyword>
<dbReference type="KEGG" id="cmv:CMUST_03060"/>
<dbReference type="OrthoDB" id="4774707at2"/>
<evidence type="ECO:0000313" key="4">
    <source>
        <dbReference type="EMBL" id="AKK04956.1"/>
    </source>
</evidence>
<feature type="transmembrane region" description="Helical" evidence="1">
    <location>
        <begin position="247"/>
        <end position="270"/>
    </location>
</feature>
<dbReference type="PATRIC" id="fig|571915.4.peg.645"/>
<keyword evidence="1" id="KW-0812">Transmembrane</keyword>
<dbReference type="STRING" id="571915.CMUST_03060"/>
<evidence type="ECO:0000256" key="2">
    <source>
        <dbReference type="SAM" id="SignalP"/>
    </source>
</evidence>
<dbReference type="AlphaFoldDB" id="A0A0G3GUU5"/>
<protein>
    <submittedName>
        <fullName evidence="4">Htaa protein</fullName>
    </submittedName>
</protein>
<sequence>MRTISRFTRIGTATMLAAALMGTTLSTPAVAQEPAVKTGSFNWGIRKGLVSYVEGPIGRGTAMPIAPATSEKNGIYKEFKFPVDAAAAQVASNGDATIPLQGGVHLQAHPKKVDGQDGPAYDLDVKFTDLKLQVSGKDGKLTADYLTKGDFEQAGVPGASGQGVKEGNDVTVMTFTLDEAIDPNLKAVNYNNIPTISQQGFVDAMLNRYNVGESLDAAELHLKLSGNKDGKDFGNKTSVDDENRGKIIGGSIAGILLLLGGIFAALWKFLPSLGIKLPF</sequence>
<evidence type="ECO:0000259" key="3">
    <source>
        <dbReference type="Pfam" id="PF04213"/>
    </source>
</evidence>
<evidence type="ECO:0000313" key="5">
    <source>
        <dbReference type="Proteomes" id="UP000035199"/>
    </source>
</evidence>
<dbReference type="Pfam" id="PF04213">
    <property type="entry name" value="HtaA"/>
    <property type="match status" value="1"/>
</dbReference>
<gene>
    <name evidence="4" type="ORF">CMUST_03060</name>
</gene>
<keyword evidence="2" id="KW-0732">Signal</keyword>